<organism evidence="2 3">
    <name type="scientific">Thlaspi arvense</name>
    <name type="common">Field penny-cress</name>
    <dbReference type="NCBI Taxonomy" id="13288"/>
    <lineage>
        <taxon>Eukaryota</taxon>
        <taxon>Viridiplantae</taxon>
        <taxon>Streptophyta</taxon>
        <taxon>Embryophyta</taxon>
        <taxon>Tracheophyta</taxon>
        <taxon>Spermatophyta</taxon>
        <taxon>Magnoliopsida</taxon>
        <taxon>eudicotyledons</taxon>
        <taxon>Gunneridae</taxon>
        <taxon>Pentapetalae</taxon>
        <taxon>rosids</taxon>
        <taxon>malvids</taxon>
        <taxon>Brassicales</taxon>
        <taxon>Brassicaceae</taxon>
        <taxon>Thlaspideae</taxon>
        <taxon>Thlaspi</taxon>
    </lineage>
</organism>
<dbReference type="EMBL" id="OU466862">
    <property type="protein sequence ID" value="CAH2069797.1"/>
    <property type="molecule type" value="Genomic_DNA"/>
</dbReference>
<name>A0AAU9SMJ4_THLAR</name>
<protein>
    <recommendedName>
        <fullName evidence="1">KIB1-4 beta-propeller domain-containing protein</fullName>
    </recommendedName>
</protein>
<sequence>MSLLLSHPSKICFRKPVFLRSSPLHSNGFSSSSLPQTPPCQIIDADPCGADVGRLIIKNISDRYSTYLEKKVPMELLDPMVTIGASHGWVATLKDDGILRLQDDLNPAASDTDPKRISLPPLMTLPHCQTQVVANVVMSSPSPEGEDCVVPVKFLGPQLSFCRPGQSNSEWINVKIENPCFFSSPVMYSKKDDMFRIPGSGCHLIGSWDLHEHSKNPKLQSLQFINPPKVMEKKSMRVLLDSCYTSEHLVESRTRGETFLVKLYKKTARIIKGVAKMKTEVLVVFKLDEVGNAVFTKIMGDVIFLSKSEPFCLPASSFPGMYPSTVRDLDVHESAYVNLPTFTSVNNIIYRDGSMAPYYIPPQNID</sequence>
<proteinExistence type="predicted"/>
<evidence type="ECO:0000259" key="1">
    <source>
        <dbReference type="Pfam" id="PF03478"/>
    </source>
</evidence>
<accession>A0AAU9SMJ4</accession>
<evidence type="ECO:0000313" key="2">
    <source>
        <dbReference type="EMBL" id="CAH2069797.1"/>
    </source>
</evidence>
<dbReference type="AlphaFoldDB" id="A0AAU9SMJ4"/>
<dbReference type="Pfam" id="PF03478">
    <property type="entry name" value="Beta-prop_KIB1-4"/>
    <property type="match status" value="1"/>
</dbReference>
<dbReference type="InterPro" id="IPR005174">
    <property type="entry name" value="KIB1-4_b-propeller"/>
</dbReference>
<keyword evidence="3" id="KW-1185">Reference proteome</keyword>
<feature type="domain" description="KIB1-4 beta-propeller" evidence="1">
    <location>
        <begin position="71"/>
        <end position="324"/>
    </location>
</feature>
<dbReference type="PANTHER" id="PTHR31681:SF34">
    <property type="entry name" value="DUF295 DOMAIN-CONTAINING PROTEIN"/>
    <property type="match status" value="1"/>
</dbReference>
<dbReference type="PANTHER" id="PTHR31681">
    <property type="entry name" value="C2H2-LIKE ZINC FINGER PROTEIN"/>
    <property type="match status" value="1"/>
</dbReference>
<reference evidence="2 3" key="1">
    <citation type="submission" date="2022-03" db="EMBL/GenBank/DDBJ databases">
        <authorList>
            <person name="Nunn A."/>
            <person name="Chopra R."/>
            <person name="Nunn A."/>
            <person name="Contreras Garrido A."/>
        </authorList>
    </citation>
    <scope>NUCLEOTIDE SEQUENCE [LARGE SCALE GENOMIC DNA]</scope>
</reference>
<evidence type="ECO:0000313" key="3">
    <source>
        <dbReference type="Proteomes" id="UP000836841"/>
    </source>
</evidence>
<gene>
    <name evidence="2" type="ORF">TAV2_LOCUS19417</name>
</gene>
<dbReference type="Proteomes" id="UP000836841">
    <property type="component" value="Chromosome 6"/>
</dbReference>